<reference evidence="2 3" key="1">
    <citation type="journal article" date="2020" name="Mol. Plant">
        <title>The Chromosome-Based Rubber Tree Genome Provides New Insights into Spurge Genome Evolution and Rubber Biosynthesis.</title>
        <authorList>
            <person name="Liu J."/>
            <person name="Shi C."/>
            <person name="Shi C.C."/>
            <person name="Li W."/>
            <person name="Zhang Q.J."/>
            <person name="Zhang Y."/>
            <person name="Li K."/>
            <person name="Lu H.F."/>
            <person name="Shi C."/>
            <person name="Zhu S.T."/>
            <person name="Xiao Z.Y."/>
            <person name="Nan H."/>
            <person name="Yue Y."/>
            <person name="Zhu X.G."/>
            <person name="Wu Y."/>
            <person name="Hong X.N."/>
            <person name="Fan G.Y."/>
            <person name="Tong Y."/>
            <person name="Zhang D."/>
            <person name="Mao C.L."/>
            <person name="Liu Y.L."/>
            <person name="Hao S.J."/>
            <person name="Liu W.Q."/>
            <person name="Lv M.Q."/>
            <person name="Zhang H.B."/>
            <person name="Liu Y."/>
            <person name="Hu-Tang G.R."/>
            <person name="Wang J.P."/>
            <person name="Wang J.H."/>
            <person name="Sun Y.H."/>
            <person name="Ni S.B."/>
            <person name="Chen W.B."/>
            <person name="Zhang X.C."/>
            <person name="Jiao Y.N."/>
            <person name="Eichler E.E."/>
            <person name="Li G.H."/>
            <person name="Liu X."/>
            <person name="Gao L.Z."/>
        </authorList>
    </citation>
    <scope>NUCLEOTIDE SEQUENCE [LARGE SCALE GENOMIC DNA]</scope>
    <source>
        <strain evidence="3">cv. GT1</strain>
        <tissue evidence="2">Leaf</tissue>
    </source>
</reference>
<dbReference type="Proteomes" id="UP000467840">
    <property type="component" value="Chromosome 11"/>
</dbReference>
<evidence type="ECO:0000256" key="1">
    <source>
        <dbReference type="SAM" id="Phobius"/>
    </source>
</evidence>
<dbReference type="EMBL" id="JAAGAX010000002">
    <property type="protein sequence ID" value="KAF2323732.1"/>
    <property type="molecule type" value="Genomic_DNA"/>
</dbReference>
<keyword evidence="1" id="KW-0812">Transmembrane</keyword>
<accession>A0A6A6NF15</accession>
<comment type="caution">
    <text evidence="2">The sequence shown here is derived from an EMBL/GenBank/DDBJ whole genome shotgun (WGS) entry which is preliminary data.</text>
</comment>
<proteinExistence type="predicted"/>
<keyword evidence="3" id="KW-1185">Reference proteome</keyword>
<keyword evidence="1" id="KW-0472">Membrane</keyword>
<dbReference type="AlphaFoldDB" id="A0A6A6NF15"/>
<protein>
    <submittedName>
        <fullName evidence="2">Uncharacterized protein</fullName>
    </submittedName>
</protein>
<evidence type="ECO:0000313" key="2">
    <source>
        <dbReference type="EMBL" id="KAF2323732.1"/>
    </source>
</evidence>
<keyword evidence="1" id="KW-1133">Transmembrane helix</keyword>
<dbReference type="PANTHER" id="PTHR18966">
    <property type="entry name" value="IONOTROPIC GLUTAMATE RECEPTOR"/>
    <property type="match status" value="1"/>
</dbReference>
<evidence type="ECO:0000313" key="3">
    <source>
        <dbReference type="Proteomes" id="UP000467840"/>
    </source>
</evidence>
<feature type="transmembrane region" description="Helical" evidence="1">
    <location>
        <begin position="99"/>
        <end position="123"/>
    </location>
</feature>
<dbReference type="InterPro" id="IPR015683">
    <property type="entry name" value="Ionotropic_Glu_rcpt"/>
</dbReference>
<sequence>MARDTASICQGWEIPTNGKKIEIENRSTSEGMLNSTYECDKIAWPSPVVLLYHLMFVEAILKVAENKIKKIEGKWFGQLGTCPDRSNSYPSNRLGLNSFWGLFLIAGIASLMALTIYTGMVIYQNRGVSMPSNSRVSIWRRILQPKGLQIPYFQEKHSRLWKWR</sequence>
<organism evidence="2 3">
    <name type="scientific">Hevea brasiliensis</name>
    <name type="common">Para rubber tree</name>
    <name type="synonym">Siphonia brasiliensis</name>
    <dbReference type="NCBI Taxonomy" id="3981"/>
    <lineage>
        <taxon>Eukaryota</taxon>
        <taxon>Viridiplantae</taxon>
        <taxon>Streptophyta</taxon>
        <taxon>Embryophyta</taxon>
        <taxon>Tracheophyta</taxon>
        <taxon>Spermatophyta</taxon>
        <taxon>Magnoliopsida</taxon>
        <taxon>eudicotyledons</taxon>
        <taxon>Gunneridae</taxon>
        <taxon>Pentapetalae</taxon>
        <taxon>rosids</taxon>
        <taxon>fabids</taxon>
        <taxon>Malpighiales</taxon>
        <taxon>Euphorbiaceae</taxon>
        <taxon>Crotonoideae</taxon>
        <taxon>Micrandreae</taxon>
        <taxon>Hevea</taxon>
    </lineage>
</organism>
<name>A0A6A6NF15_HEVBR</name>
<gene>
    <name evidence="2" type="ORF">GH714_036752</name>
</gene>